<evidence type="ECO:0000313" key="2">
    <source>
        <dbReference type="Proteomes" id="UP001147752"/>
    </source>
</evidence>
<keyword evidence="2" id="KW-1185">Reference proteome</keyword>
<dbReference type="EMBL" id="JAPZBT010000001">
    <property type="protein sequence ID" value="KAJ5384991.1"/>
    <property type="molecule type" value="Genomic_DNA"/>
</dbReference>
<dbReference type="RefSeq" id="XP_056584767.1">
    <property type="nucleotide sequence ID" value="XM_056720632.1"/>
</dbReference>
<dbReference type="Proteomes" id="UP001147752">
    <property type="component" value="Unassembled WGS sequence"/>
</dbReference>
<gene>
    <name evidence="1" type="ORF">N7517_002902</name>
</gene>
<dbReference type="AlphaFoldDB" id="A0A9W9SUI9"/>
<protein>
    <recommendedName>
        <fullName evidence="3">BTB domain-containing protein</fullName>
    </recommendedName>
</protein>
<proteinExistence type="predicted"/>
<evidence type="ECO:0000313" key="1">
    <source>
        <dbReference type="EMBL" id="KAJ5384991.1"/>
    </source>
</evidence>
<dbReference type="OrthoDB" id="268428at2759"/>
<name>A0A9W9SUI9_9EURO</name>
<accession>A0A9W9SUI9</accession>
<dbReference type="GeneID" id="81459815"/>
<sequence>MDFSFASPSNVTLTIIEEPNENNDNKTKTALFHVDRSKLIESSAYFQSMLSSRWERAGNHNQTLKGDTIQEHGSCVGIDPRIRHQARVGLCYRSLAHNQGLQ</sequence>
<reference evidence="1" key="2">
    <citation type="journal article" date="2023" name="IMA Fungus">
        <title>Comparative genomic study of the Penicillium genus elucidates a diverse pangenome and 15 lateral gene transfer events.</title>
        <authorList>
            <person name="Petersen C."/>
            <person name="Sorensen T."/>
            <person name="Nielsen M.R."/>
            <person name="Sondergaard T.E."/>
            <person name="Sorensen J.L."/>
            <person name="Fitzpatrick D.A."/>
            <person name="Frisvad J.C."/>
            <person name="Nielsen K.L."/>
        </authorList>
    </citation>
    <scope>NUCLEOTIDE SEQUENCE</scope>
    <source>
        <strain evidence="1">IBT 3081</strain>
    </source>
</reference>
<organism evidence="1 2">
    <name type="scientific">Penicillium concentricum</name>
    <dbReference type="NCBI Taxonomy" id="293559"/>
    <lineage>
        <taxon>Eukaryota</taxon>
        <taxon>Fungi</taxon>
        <taxon>Dikarya</taxon>
        <taxon>Ascomycota</taxon>
        <taxon>Pezizomycotina</taxon>
        <taxon>Eurotiomycetes</taxon>
        <taxon>Eurotiomycetidae</taxon>
        <taxon>Eurotiales</taxon>
        <taxon>Aspergillaceae</taxon>
        <taxon>Penicillium</taxon>
    </lineage>
</organism>
<evidence type="ECO:0008006" key="3">
    <source>
        <dbReference type="Google" id="ProtNLM"/>
    </source>
</evidence>
<reference evidence="1" key="1">
    <citation type="submission" date="2022-12" db="EMBL/GenBank/DDBJ databases">
        <authorList>
            <person name="Petersen C."/>
        </authorList>
    </citation>
    <scope>NUCLEOTIDE SEQUENCE</scope>
    <source>
        <strain evidence="1">IBT 3081</strain>
    </source>
</reference>
<comment type="caution">
    <text evidence="1">The sequence shown here is derived from an EMBL/GenBank/DDBJ whole genome shotgun (WGS) entry which is preliminary data.</text>
</comment>